<dbReference type="InterPro" id="IPR058419">
    <property type="entry name" value="DUF8106"/>
</dbReference>
<feature type="domain" description="DUF8106" evidence="1">
    <location>
        <begin position="13"/>
        <end position="54"/>
    </location>
</feature>
<organism evidence="2 3">
    <name type="scientific">Haloarcula onubensis</name>
    <dbReference type="NCBI Taxonomy" id="2950539"/>
    <lineage>
        <taxon>Archaea</taxon>
        <taxon>Methanobacteriati</taxon>
        <taxon>Methanobacteriota</taxon>
        <taxon>Stenosarchaea group</taxon>
        <taxon>Halobacteria</taxon>
        <taxon>Halobacteriales</taxon>
        <taxon>Haloarculaceae</taxon>
        <taxon>Haloarcula</taxon>
    </lineage>
</organism>
<dbReference type="Pfam" id="PF26408">
    <property type="entry name" value="DUF8106"/>
    <property type="match status" value="1"/>
</dbReference>
<sequence length="57" mass="6583">MTLEPESRQRPAKTRLFCPTCDHESPPDGDWIGDDRTTRRRLLCPRCGDCVVDRPRA</sequence>
<gene>
    <name evidence="2" type="ORF">NDI86_21245</name>
</gene>
<name>A0ABU2FW00_9EURY</name>
<evidence type="ECO:0000313" key="3">
    <source>
        <dbReference type="Proteomes" id="UP001268864"/>
    </source>
</evidence>
<dbReference type="EMBL" id="JAMQOS010000009">
    <property type="protein sequence ID" value="MDS0284629.1"/>
    <property type="molecule type" value="Genomic_DNA"/>
</dbReference>
<evidence type="ECO:0000259" key="1">
    <source>
        <dbReference type="Pfam" id="PF26408"/>
    </source>
</evidence>
<dbReference type="Proteomes" id="UP001268864">
    <property type="component" value="Unassembled WGS sequence"/>
</dbReference>
<proteinExistence type="predicted"/>
<reference evidence="2 3" key="1">
    <citation type="submission" date="2022-06" db="EMBL/GenBank/DDBJ databases">
        <title>Halomicroarcula sp. a new haloarchaeum isolate from saline soil.</title>
        <authorList>
            <person name="Strakova D."/>
            <person name="Galisteo C."/>
            <person name="Sanchez-Porro C."/>
            <person name="Ventosa A."/>
        </authorList>
    </citation>
    <scope>NUCLEOTIDE SEQUENCE [LARGE SCALE GENOMIC DNA]</scope>
    <source>
        <strain evidence="2 3">S3CR25-11</strain>
    </source>
</reference>
<accession>A0ABU2FW00</accession>
<keyword evidence="3" id="KW-1185">Reference proteome</keyword>
<dbReference type="RefSeq" id="WP_310902295.1">
    <property type="nucleotide sequence ID" value="NZ_JAMQOS010000009.1"/>
</dbReference>
<comment type="caution">
    <text evidence="2">The sequence shown here is derived from an EMBL/GenBank/DDBJ whole genome shotgun (WGS) entry which is preliminary data.</text>
</comment>
<evidence type="ECO:0000313" key="2">
    <source>
        <dbReference type="EMBL" id="MDS0284629.1"/>
    </source>
</evidence>
<protein>
    <recommendedName>
        <fullName evidence="1">DUF8106 domain-containing protein</fullName>
    </recommendedName>
</protein>